<protein>
    <submittedName>
        <fullName evidence="3">Uncharacterized protein LOC105049022 isoform X1</fullName>
    </submittedName>
</protein>
<dbReference type="Proteomes" id="UP000504607">
    <property type="component" value="Chromosome 7"/>
</dbReference>
<dbReference type="AlphaFoldDB" id="A0A6J0PKM6"/>
<keyword evidence="1" id="KW-0472">Membrane</keyword>
<name>A0A6J0PKM6_ELAGV</name>
<feature type="transmembrane region" description="Helical" evidence="1">
    <location>
        <begin position="48"/>
        <end position="67"/>
    </location>
</feature>
<evidence type="ECO:0000256" key="1">
    <source>
        <dbReference type="SAM" id="Phobius"/>
    </source>
</evidence>
<organism evidence="2 3">
    <name type="scientific">Elaeis guineensis var. tenera</name>
    <name type="common">Oil palm</name>
    <dbReference type="NCBI Taxonomy" id="51953"/>
    <lineage>
        <taxon>Eukaryota</taxon>
        <taxon>Viridiplantae</taxon>
        <taxon>Streptophyta</taxon>
        <taxon>Embryophyta</taxon>
        <taxon>Tracheophyta</taxon>
        <taxon>Spermatophyta</taxon>
        <taxon>Magnoliopsida</taxon>
        <taxon>Liliopsida</taxon>
        <taxon>Arecaceae</taxon>
        <taxon>Arecoideae</taxon>
        <taxon>Cocoseae</taxon>
        <taxon>Elaeidinae</taxon>
        <taxon>Elaeis</taxon>
    </lineage>
</organism>
<feature type="transmembrane region" description="Helical" evidence="1">
    <location>
        <begin position="88"/>
        <end position="111"/>
    </location>
</feature>
<dbReference type="RefSeq" id="XP_019707093.1">
    <property type="nucleotide sequence ID" value="XM_019851534.2"/>
</dbReference>
<gene>
    <name evidence="3" type="primary">LOC105049022</name>
</gene>
<keyword evidence="1" id="KW-1133">Transmembrane helix</keyword>
<proteinExistence type="predicted"/>
<dbReference type="InParanoid" id="A0A6J0PKM6"/>
<evidence type="ECO:0000313" key="2">
    <source>
        <dbReference type="Proteomes" id="UP000504607"/>
    </source>
</evidence>
<feature type="transmembrane region" description="Helical" evidence="1">
    <location>
        <begin position="7"/>
        <end position="28"/>
    </location>
</feature>
<reference evidence="3" key="1">
    <citation type="submission" date="2025-08" db="UniProtKB">
        <authorList>
            <consortium name="RefSeq"/>
        </authorList>
    </citation>
    <scope>IDENTIFICATION</scope>
</reference>
<sequence length="180" mass="20358">MWNGKPNIAFAGNYFVIKILMPPLGIPFPSQFLPPRNRPAHPLLSKHVRYLSFFLNFLSLTSFPCFMKLSNTFLSIHLFNFFATSNRSAAVISSASMVPAFLSIHLFNLFATSNRSTAVFLSILPSSALFLPPKFLRCSFQPAFDKEHHSQPASDNETQPAFRAKQGWVVTTRSYHLKIM</sequence>
<keyword evidence="1" id="KW-0812">Transmembrane</keyword>
<evidence type="ECO:0000313" key="3">
    <source>
        <dbReference type="RefSeq" id="XP_019707093.1"/>
    </source>
</evidence>
<accession>A0A6J0PKM6</accession>
<keyword evidence="2" id="KW-1185">Reference proteome</keyword>